<dbReference type="EMBL" id="JAUEPP010000011">
    <property type="protein sequence ID" value="KAK3334307.1"/>
    <property type="molecule type" value="Genomic_DNA"/>
</dbReference>
<keyword evidence="3" id="KW-1185">Reference proteome</keyword>
<comment type="caution">
    <text evidence="2">The sequence shown here is derived from an EMBL/GenBank/DDBJ whole genome shotgun (WGS) entry which is preliminary data.</text>
</comment>
<name>A0AAE0MJ24_9PEZI</name>
<proteinExistence type="predicted"/>
<dbReference type="Proteomes" id="UP001278500">
    <property type="component" value="Unassembled WGS sequence"/>
</dbReference>
<feature type="region of interest" description="Disordered" evidence="1">
    <location>
        <begin position="1"/>
        <end position="27"/>
    </location>
</feature>
<accession>A0AAE0MJ24</accession>
<evidence type="ECO:0000313" key="2">
    <source>
        <dbReference type="EMBL" id="KAK3334307.1"/>
    </source>
</evidence>
<evidence type="ECO:0000256" key="1">
    <source>
        <dbReference type="SAM" id="MobiDB-lite"/>
    </source>
</evidence>
<reference evidence="2" key="2">
    <citation type="submission" date="2023-06" db="EMBL/GenBank/DDBJ databases">
        <authorList>
            <consortium name="Lawrence Berkeley National Laboratory"/>
            <person name="Haridas S."/>
            <person name="Hensen N."/>
            <person name="Bonometti L."/>
            <person name="Westerberg I."/>
            <person name="Brannstrom I.O."/>
            <person name="Guillou S."/>
            <person name="Cros-Aarteil S."/>
            <person name="Calhoun S."/>
            <person name="Kuo A."/>
            <person name="Mondo S."/>
            <person name="Pangilinan J."/>
            <person name="Riley R."/>
            <person name="Labutti K."/>
            <person name="Andreopoulos B."/>
            <person name="Lipzen A."/>
            <person name="Chen C."/>
            <person name="Yanf M."/>
            <person name="Daum C."/>
            <person name="Ng V."/>
            <person name="Clum A."/>
            <person name="Steindorff A."/>
            <person name="Ohm R."/>
            <person name="Martin F."/>
            <person name="Silar P."/>
            <person name="Natvig D."/>
            <person name="Lalanne C."/>
            <person name="Gautier V."/>
            <person name="Ament-Velasquez S.L."/>
            <person name="Kruys A."/>
            <person name="Hutchinson M.I."/>
            <person name="Powell A.J."/>
            <person name="Barry K."/>
            <person name="Miller A.N."/>
            <person name="Grigoriev I.V."/>
            <person name="Debuchy R."/>
            <person name="Gladieux P."/>
            <person name="Thoren M.H."/>
            <person name="Johannesson H."/>
        </authorList>
    </citation>
    <scope>NUCLEOTIDE SEQUENCE</scope>
    <source>
        <strain evidence="2">CBS 560.94</strain>
    </source>
</reference>
<gene>
    <name evidence="2" type="ORF">B0H65DRAFT_512864</name>
</gene>
<protein>
    <submittedName>
        <fullName evidence="2">Uncharacterized protein</fullName>
    </submittedName>
</protein>
<dbReference type="AlphaFoldDB" id="A0AAE0MJ24"/>
<reference evidence="2" key="1">
    <citation type="journal article" date="2023" name="Mol. Phylogenet. Evol.">
        <title>Genome-scale phylogeny and comparative genomics of the fungal order Sordariales.</title>
        <authorList>
            <person name="Hensen N."/>
            <person name="Bonometti L."/>
            <person name="Westerberg I."/>
            <person name="Brannstrom I.O."/>
            <person name="Guillou S."/>
            <person name="Cros-Aarteil S."/>
            <person name="Calhoun S."/>
            <person name="Haridas S."/>
            <person name="Kuo A."/>
            <person name="Mondo S."/>
            <person name="Pangilinan J."/>
            <person name="Riley R."/>
            <person name="LaButti K."/>
            <person name="Andreopoulos B."/>
            <person name="Lipzen A."/>
            <person name="Chen C."/>
            <person name="Yan M."/>
            <person name="Daum C."/>
            <person name="Ng V."/>
            <person name="Clum A."/>
            <person name="Steindorff A."/>
            <person name="Ohm R.A."/>
            <person name="Martin F."/>
            <person name="Silar P."/>
            <person name="Natvig D.O."/>
            <person name="Lalanne C."/>
            <person name="Gautier V."/>
            <person name="Ament-Velasquez S.L."/>
            <person name="Kruys A."/>
            <person name="Hutchinson M.I."/>
            <person name="Powell A.J."/>
            <person name="Barry K."/>
            <person name="Miller A.N."/>
            <person name="Grigoriev I.V."/>
            <person name="Debuchy R."/>
            <person name="Gladieux P."/>
            <person name="Hiltunen Thoren M."/>
            <person name="Johannesson H."/>
        </authorList>
    </citation>
    <scope>NUCLEOTIDE SEQUENCE</scope>
    <source>
        <strain evidence="2">CBS 560.94</strain>
    </source>
</reference>
<evidence type="ECO:0000313" key="3">
    <source>
        <dbReference type="Proteomes" id="UP001278500"/>
    </source>
</evidence>
<dbReference type="GeneID" id="87865767"/>
<organism evidence="2 3">
    <name type="scientific">Neurospora tetraspora</name>
    <dbReference type="NCBI Taxonomy" id="94610"/>
    <lineage>
        <taxon>Eukaryota</taxon>
        <taxon>Fungi</taxon>
        <taxon>Dikarya</taxon>
        <taxon>Ascomycota</taxon>
        <taxon>Pezizomycotina</taxon>
        <taxon>Sordariomycetes</taxon>
        <taxon>Sordariomycetidae</taxon>
        <taxon>Sordariales</taxon>
        <taxon>Sordariaceae</taxon>
        <taxon>Neurospora</taxon>
    </lineage>
</organism>
<sequence>MDNEAWLPLKQSHYPPPSIPSMKTGHPTGPISPGHIIPDLRHLDNVINCNGFEPFPQGMDIMTATLEQSTFKNGINTEIILQAKAEAPIAGMIPGVDASAGAGTNYTNIVSDSWEYGRLEEYVVQPTRQYIQRCLESKEVAGYIQRSKKLGGWSVYMITGIMVARGGGKNVLSEEKGPVGKLKEVFAEVTVEVPLIVEGGPEVKRERTRQMTFGGSQKDDFVWAVRLAKITKNALQSDWKMETVFKKASFRGQKAIF</sequence>
<dbReference type="RefSeq" id="XP_062676473.1">
    <property type="nucleotide sequence ID" value="XM_062828613.1"/>
</dbReference>